<protein>
    <recommendedName>
        <fullName evidence="2">Homoserine O-acetyltransferase</fullName>
        <shortName evidence="2">HAT</shortName>
        <ecNumber evidence="2">2.3.1.31</ecNumber>
    </recommendedName>
    <alternativeName>
        <fullName evidence="2">Homoserine transacetylase</fullName>
        <shortName evidence="2">HTA</shortName>
    </alternativeName>
</protein>
<name>A0A0C1KTG0_9BACT</name>
<reference evidence="5 6" key="1">
    <citation type="submission" date="2014-11" db="EMBL/GenBank/DDBJ databases">
        <title>Genome sequence of Flavihumibacter solisilvae 3-3.</title>
        <authorList>
            <person name="Zhou G."/>
            <person name="Li M."/>
            <person name="Wang G."/>
        </authorList>
    </citation>
    <scope>NUCLEOTIDE SEQUENCE [LARGE SCALE GENOMIC DNA]</scope>
    <source>
        <strain evidence="5 6">3-3</strain>
    </source>
</reference>
<sequence>MLHRFVSRGAFELENGSVINDLEIAYHTYGTLAPDGSNVVWVCHALTASSDATAWWPGVVGTGGAIDPERYFIVCANITGSCYGSSGPHSIDPQTGEPYFSAFPFITIRDMVKAHILLRKHLGISSVRLCMGGSMGGYQVLEWALAEPEVITRMFLIATSPTESAWGVAVHEAQRLAIEADSTWMDKDLLAGARGLKAARAIGMLTYRNYQAMVERQQDSDAEKTDNFKAASYIRYQGDKLVNRFNAQSYWLLTKSMDSHNISRGRGGDVVKVLSGLPQPTLVMGITSDLLCPTSEQQKIASAMQNAVYKEIDSIYGHDGFLVEAPLISAALEEFLK</sequence>
<feature type="binding site" evidence="2">
    <location>
        <position position="200"/>
    </location>
    <ligand>
        <name>substrate</name>
    </ligand>
</feature>
<dbReference type="Pfam" id="PF00561">
    <property type="entry name" value="Abhydrolase_1"/>
    <property type="match status" value="1"/>
</dbReference>
<keyword evidence="6" id="KW-1185">Reference proteome</keyword>
<keyword evidence="1 2" id="KW-0808">Transferase</keyword>
<comment type="subcellular location">
    <subcellularLocation>
        <location evidence="2">Cytoplasm</location>
    </subcellularLocation>
</comment>
<gene>
    <name evidence="2" type="primary">metXA</name>
    <name evidence="5" type="ORF">OI18_22580</name>
</gene>
<evidence type="ECO:0000259" key="4">
    <source>
        <dbReference type="Pfam" id="PF00561"/>
    </source>
</evidence>
<dbReference type="STRING" id="1349421.OI18_22580"/>
<evidence type="ECO:0000256" key="2">
    <source>
        <dbReference type="HAMAP-Rule" id="MF_00296"/>
    </source>
</evidence>
<dbReference type="RefSeq" id="WP_039144349.1">
    <property type="nucleotide sequence ID" value="NZ_JSVC01000045.1"/>
</dbReference>
<dbReference type="PANTHER" id="PTHR32268:SF11">
    <property type="entry name" value="HOMOSERINE O-ACETYLTRANSFERASE"/>
    <property type="match status" value="1"/>
</dbReference>
<dbReference type="NCBIfam" id="TIGR01392">
    <property type="entry name" value="homoserO_Ac_trn"/>
    <property type="match status" value="1"/>
</dbReference>
<feature type="active site" description="Nucleophile" evidence="2 3">
    <location>
        <position position="134"/>
    </location>
</feature>
<comment type="caution">
    <text evidence="5">The sequence shown here is derived from an EMBL/GenBank/DDBJ whole genome shotgun (WGS) entry which is preliminary data.</text>
</comment>
<accession>A0A0C1KTG0</accession>
<evidence type="ECO:0000313" key="6">
    <source>
        <dbReference type="Proteomes" id="UP000031408"/>
    </source>
</evidence>
<keyword evidence="2" id="KW-0486">Methionine biosynthesis</keyword>
<feature type="active site" evidence="2 3">
    <location>
        <position position="318"/>
    </location>
</feature>
<dbReference type="InterPro" id="IPR000073">
    <property type="entry name" value="AB_hydrolase_1"/>
</dbReference>
<dbReference type="InterPro" id="IPR008220">
    <property type="entry name" value="HAT_MetX-like"/>
</dbReference>
<dbReference type="PANTHER" id="PTHR32268">
    <property type="entry name" value="HOMOSERINE O-ACETYLTRANSFERASE"/>
    <property type="match status" value="1"/>
</dbReference>
<dbReference type="UniPathway" id="UPA00051">
    <property type="reaction ID" value="UER00074"/>
</dbReference>
<organism evidence="5 6">
    <name type="scientific">Flavihumibacter solisilvae</name>
    <dbReference type="NCBI Taxonomy" id="1349421"/>
    <lineage>
        <taxon>Bacteria</taxon>
        <taxon>Pseudomonadati</taxon>
        <taxon>Bacteroidota</taxon>
        <taxon>Chitinophagia</taxon>
        <taxon>Chitinophagales</taxon>
        <taxon>Chitinophagaceae</taxon>
        <taxon>Flavihumibacter</taxon>
    </lineage>
</organism>
<feature type="domain" description="AB hydrolase-1" evidence="4">
    <location>
        <begin position="39"/>
        <end position="324"/>
    </location>
</feature>
<dbReference type="GO" id="GO:0005737">
    <property type="term" value="C:cytoplasm"/>
    <property type="evidence" value="ECO:0007669"/>
    <property type="project" value="UniProtKB-SubCell"/>
</dbReference>
<keyword evidence="2" id="KW-0963">Cytoplasm</keyword>
<comment type="function">
    <text evidence="2">Transfers an acetyl group from acetyl-CoA to L-homoserine, forming acetyl-L-homoserine.</text>
</comment>
<dbReference type="GO" id="GO:0004414">
    <property type="term" value="F:homoserine O-acetyltransferase activity"/>
    <property type="evidence" value="ECO:0007669"/>
    <property type="project" value="UniProtKB-UniRule"/>
</dbReference>
<evidence type="ECO:0000313" key="5">
    <source>
        <dbReference type="EMBL" id="KIC90691.1"/>
    </source>
</evidence>
<keyword evidence="2" id="KW-0012">Acyltransferase</keyword>
<dbReference type="EC" id="2.3.1.31" evidence="2"/>
<evidence type="ECO:0000256" key="1">
    <source>
        <dbReference type="ARBA" id="ARBA00022679"/>
    </source>
</evidence>
<dbReference type="SUPFAM" id="SSF53474">
    <property type="entry name" value="alpha/beta-Hydrolases"/>
    <property type="match status" value="1"/>
</dbReference>
<comment type="pathway">
    <text evidence="2">Amino-acid biosynthesis; L-methionine biosynthesis via de novo pathway; O-acetyl-L-homoserine from L-homoserine: step 1/1.</text>
</comment>
<dbReference type="GO" id="GO:0009086">
    <property type="term" value="P:methionine biosynthetic process"/>
    <property type="evidence" value="ECO:0007669"/>
    <property type="project" value="UniProtKB-UniRule"/>
</dbReference>
<proteinExistence type="inferred from homology"/>
<dbReference type="NCBIfam" id="NF001209">
    <property type="entry name" value="PRK00175.1"/>
    <property type="match status" value="1"/>
</dbReference>
<dbReference type="AlphaFoldDB" id="A0A0C1KTG0"/>
<dbReference type="HAMAP" id="MF_00296">
    <property type="entry name" value="MetX_acyltransf"/>
    <property type="match status" value="1"/>
</dbReference>
<dbReference type="OrthoDB" id="9800754at2"/>
<evidence type="ECO:0000256" key="3">
    <source>
        <dbReference type="PIRSR" id="PIRSR000443-1"/>
    </source>
</evidence>
<feature type="active site" evidence="2 3">
    <location>
        <position position="289"/>
    </location>
</feature>
<dbReference type="EMBL" id="JSVC01000045">
    <property type="protein sequence ID" value="KIC90691.1"/>
    <property type="molecule type" value="Genomic_DNA"/>
</dbReference>
<comment type="catalytic activity">
    <reaction evidence="2">
        <text>L-homoserine + acetyl-CoA = O-acetyl-L-homoserine + CoA</text>
        <dbReference type="Rhea" id="RHEA:13701"/>
        <dbReference type="ChEBI" id="CHEBI:57287"/>
        <dbReference type="ChEBI" id="CHEBI:57288"/>
        <dbReference type="ChEBI" id="CHEBI:57476"/>
        <dbReference type="ChEBI" id="CHEBI:57716"/>
        <dbReference type="EC" id="2.3.1.31"/>
    </reaction>
</comment>
<comment type="caution">
    <text evidence="2">Lacks conserved residue(s) required for the propagation of feature annotation.</text>
</comment>
<dbReference type="PIRSF" id="PIRSF000443">
    <property type="entry name" value="Homoser_Ac_trans"/>
    <property type="match status" value="1"/>
</dbReference>
<dbReference type="GO" id="GO:0009092">
    <property type="term" value="P:homoserine metabolic process"/>
    <property type="evidence" value="ECO:0007669"/>
    <property type="project" value="TreeGrafter"/>
</dbReference>
<comment type="subunit">
    <text evidence="2">Homodimer.</text>
</comment>
<dbReference type="Proteomes" id="UP000031408">
    <property type="component" value="Unassembled WGS sequence"/>
</dbReference>
<keyword evidence="2" id="KW-0028">Amino-acid biosynthesis</keyword>
<comment type="similarity">
    <text evidence="2">Belongs to the AB hydrolase superfamily. MetX family.</text>
</comment>
<feature type="binding site" evidence="2">
    <location>
        <position position="319"/>
    </location>
    <ligand>
        <name>substrate</name>
    </ligand>
</feature>
<dbReference type="InterPro" id="IPR029058">
    <property type="entry name" value="AB_hydrolase_fold"/>
</dbReference>
<dbReference type="Gene3D" id="3.40.50.1820">
    <property type="entry name" value="alpha/beta hydrolase"/>
    <property type="match status" value="1"/>
</dbReference>